<accession>A0A8S9K8G0</accession>
<comment type="caution">
    <text evidence="2">The sequence shown here is derived from an EMBL/GenBank/DDBJ whole genome shotgun (WGS) entry which is preliminary data.</text>
</comment>
<name>A0A8S9K8G0_BRACR</name>
<proteinExistence type="predicted"/>
<evidence type="ECO:0000256" key="1">
    <source>
        <dbReference type="SAM" id="MobiDB-lite"/>
    </source>
</evidence>
<sequence>MQTHSDDECLGLHGVSSVSTTALAHDLYNLEITSQDGGEEASSQATTGGDHPTKRPPGVKAAKGVGGKRVVGDPLGVSGFEGM</sequence>
<gene>
    <name evidence="2" type="ORF">F2Q70_00039514</name>
</gene>
<organism evidence="2">
    <name type="scientific">Brassica cretica</name>
    <name type="common">Mustard</name>
    <dbReference type="NCBI Taxonomy" id="69181"/>
    <lineage>
        <taxon>Eukaryota</taxon>
        <taxon>Viridiplantae</taxon>
        <taxon>Streptophyta</taxon>
        <taxon>Embryophyta</taxon>
        <taxon>Tracheophyta</taxon>
        <taxon>Spermatophyta</taxon>
        <taxon>Magnoliopsida</taxon>
        <taxon>eudicotyledons</taxon>
        <taxon>Gunneridae</taxon>
        <taxon>Pentapetalae</taxon>
        <taxon>rosids</taxon>
        <taxon>malvids</taxon>
        <taxon>Brassicales</taxon>
        <taxon>Brassicaceae</taxon>
        <taxon>Brassiceae</taxon>
        <taxon>Brassica</taxon>
    </lineage>
</organism>
<protein>
    <submittedName>
        <fullName evidence="2">Uncharacterized protein</fullName>
    </submittedName>
</protein>
<dbReference type="AlphaFoldDB" id="A0A8S9K8G0"/>
<reference evidence="2" key="1">
    <citation type="submission" date="2019-12" db="EMBL/GenBank/DDBJ databases">
        <title>Genome sequencing and annotation of Brassica cretica.</title>
        <authorList>
            <person name="Studholme D.J."/>
            <person name="Sarris P.F."/>
        </authorList>
    </citation>
    <scope>NUCLEOTIDE SEQUENCE</scope>
    <source>
        <strain evidence="2">PFS-102/07</strain>
        <tissue evidence="2">Leaf</tissue>
    </source>
</reference>
<feature type="region of interest" description="Disordered" evidence="1">
    <location>
        <begin position="34"/>
        <end position="83"/>
    </location>
</feature>
<evidence type="ECO:0000313" key="2">
    <source>
        <dbReference type="EMBL" id="KAF2590401.1"/>
    </source>
</evidence>
<dbReference type="EMBL" id="QGKY02000190">
    <property type="protein sequence ID" value="KAF2590401.1"/>
    <property type="molecule type" value="Genomic_DNA"/>
</dbReference>
<feature type="compositionally biased region" description="Polar residues" evidence="1">
    <location>
        <begin position="34"/>
        <end position="47"/>
    </location>
</feature>